<feature type="compositionally biased region" description="Low complexity" evidence="6">
    <location>
        <begin position="165"/>
        <end position="187"/>
    </location>
</feature>
<keyword evidence="2" id="KW-0862">Zinc</keyword>
<dbReference type="PRINTS" id="PR00755">
    <property type="entry name" value="AFLATOXINBRP"/>
</dbReference>
<dbReference type="GO" id="GO:0000981">
    <property type="term" value="F:DNA-binding transcription factor activity, RNA polymerase II-specific"/>
    <property type="evidence" value="ECO:0007669"/>
    <property type="project" value="InterPro"/>
</dbReference>
<evidence type="ECO:0000259" key="7">
    <source>
        <dbReference type="PROSITE" id="PS50048"/>
    </source>
</evidence>
<keyword evidence="1" id="KW-0479">Metal-binding</keyword>
<evidence type="ECO:0000256" key="5">
    <source>
        <dbReference type="ARBA" id="ARBA00023242"/>
    </source>
</evidence>
<evidence type="ECO:0000313" key="9">
    <source>
        <dbReference type="Proteomes" id="UP000443090"/>
    </source>
</evidence>
<gene>
    <name evidence="8" type="ORF">LOCC1_G002415</name>
</gene>
<dbReference type="GO" id="GO:0008270">
    <property type="term" value="F:zinc ion binding"/>
    <property type="evidence" value="ECO:0007669"/>
    <property type="project" value="InterPro"/>
</dbReference>
<protein>
    <recommendedName>
        <fullName evidence="7">Zn(2)-C6 fungal-type domain-containing protein</fullName>
    </recommendedName>
</protein>
<dbReference type="PANTHER" id="PTHR47660">
    <property type="entry name" value="TRANSCRIPTION FACTOR WITH C2H2 AND ZN(2)-CYS(6) DNA BINDING DOMAIN (EUROFUNG)-RELATED-RELATED"/>
    <property type="match status" value="1"/>
</dbReference>
<dbReference type="AlphaFoldDB" id="A0A8H8S4Q9"/>
<dbReference type="InterPro" id="IPR001138">
    <property type="entry name" value="Zn2Cys6_DnaBD"/>
</dbReference>
<dbReference type="Proteomes" id="UP000443090">
    <property type="component" value="Unassembled WGS sequence"/>
</dbReference>
<feature type="region of interest" description="Disordered" evidence="6">
    <location>
        <begin position="163"/>
        <end position="187"/>
    </location>
</feature>
<dbReference type="SMART" id="SM00066">
    <property type="entry name" value="GAL4"/>
    <property type="match status" value="1"/>
</dbReference>
<sequence>MESNIASTEPNQSVCETCYKSYQRRDLLMRHRRRCRGPAKSRTRRKACDACIEAKAKCCHTQPTCSRCAKRGTKCLYNAPSAVQAGDYLQHMEEASSVRNQSLQTCPLAGSQSSVPELPTWDFPLSPYPLDTFDLNIADFAIASPAPHLGSLNEKSYISPITHGTSPSTSLTPTSNDSTSSPSGTPTLSTPLILTRILGDYASSLIKGSCFSPFLHLPKVKNVEPDLASFPFTSMAICSSTSMNLSTDKQFFRRVIDAARHRLIGNFPSYECMQQWDAIHAILIYESLEIKEGIGNESEAWSLVMPVINLEMGFLLKMTRTYIEPYLQIRSPDINAFSASKSTPCSPTTTTWGRGEPPKQPVEQFSLSTWSIFLTIMTLGREKPRHTMNR</sequence>
<name>A0A8H8S4Q9_9HELO</name>
<dbReference type="Pfam" id="PF00172">
    <property type="entry name" value="Zn_clus"/>
    <property type="match status" value="1"/>
</dbReference>
<dbReference type="SUPFAM" id="SSF57701">
    <property type="entry name" value="Zn2/Cys6 DNA-binding domain"/>
    <property type="match status" value="1"/>
</dbReference>
<keyword evidence="3" id="KW-0805">Transcription regulation</keyword>
<keyword evidence="5" id="KW-0539">Nucleus</keyword>
<evidence type="ECO:0000256" key="4">
    <source>
        <dbReference type="ARBA" id="ARBA00023163"/>
    </source>
</evidence>
<proteinExistence type="predicted"/>
<accession>A0A8H8S4Q9</accession>
<evidence type="ECO:0000256" key="6">
    <source>
        <dbReference type="SAM" id="MobiDB-lite"/>
    </source>
</evidence>
<feature type="region of interest" description="Disordered" evidence="6">
    <location>
        <begin position="339"/>
        <end position="360"/>
    </location>
</feature>
<comment type="caution">
    <text evidence="8">The sequence shown here is derived from an EMBL/GenBank/DDBJ whole genome shotgun (WGS) entry which is preliminary data.</text>
</comment>
<evidence type="ECO:0000256" key="1">
    <source>
        <dbReference type="ARBA" id="ARBA00022723"/>
    </source>
</evidence>
<dbReference type="InterPro" id="IPR036864">
    <property type="entry name" value="Zn2-C6_fun-type_DNA-bd_sf"/>
</dbReference>
<feature type="domain" description="Zn(2)-C6 fungal-type" evidence="7">
    <location>
        <begin position="47"/>
        <end position="77"/>
    </location>
</feature>
<evidence type="ECO:0000313" key="8">
    <source>
        <dbReference type="EMBL" id="TVY47228.1"/>
    </source>
</evidence>
<dbReference type="CDD" id="cd00067">
    <property type="entry name" value="GAL4"/>
    <property type="match status" value="1"/>
</dbReference>
<evidence type="ECO:0000256" key="2">
    <source>
        <dbReference type="ARBA" id="ARBA00022833"/>
    </source>
</evidence>
<dbReference type="PANTHER" id="PTHR47660:SF3">
    <property type="entry name" value="FINGER DOMAIN PROTEIN, PUTATIVE (AFU_ORTHOLOGUE AFUA_4G03310)-RELATED"/>
    <property type="match status" value="1"/>
</dbReference>
<feature type="compositionally biased region" description="Low complexity" evidence="6">
    <location>
        <begin position="342"/>
        <end position="351"/>
    </location>
</feature>
<reference evidence="8 9" key="1">
    <citation type="submission" date="2018-05" db="EMBL/GenBank/DDBJ databases">
        <title>Genome sequencing and assembly of the regulated plant pathogen Lachnellula willkommii and related sister species for the development of diagnostic species identification markers.</title>
        <authorList>
            <person name="Giroux E."/>
            <person name="Bilodeau G."/>
        </authorList>
    </citation>
    <scope>NUCLEOTIDE SEQUENCE [LARGE SCALE GENOMIC DNA]</scope>
    <source>
        <strain evidence="8 9">CBS 160.35</strain>
    </source>
</reference>
<keyword evidence="9" id="KW-1185">Reference proteome</keyword>
<dbReference type="Gene3D" id="4.10.240.10">
    <property type="entry name" value="Zn(2)-C6 fungal-type DNA-binding domain"/>
    <property type="match status" value="1"/>
</dbReference>
<organism evidence="8 9">
    <name type="scientific">Lachnellula occidentalis</name>
    <dbReference type="NCBI Taxonomy" id="215460"/>
    <lineage>
        <taxon>Eukaryota</taxon>
        <taxon>Fungi</taxon>
        <taxon>Dikarya</taxon>
        <taxon>Ascomycota</taxon>
        <taxon>Pezizomycotina</taxon>
        <taxon>Leotiomycetes</taxon>
        <taxon>Helotiales</taxon>
        <taxon>Lachnaceae</taxon>
        <taxon>Lachnellula</taxon>
    </lineage>
</organism>
<evidence type="ECO:0000256" key="3">
    <source>
        <dbReference type="ARBA" id="ARBA00023015"/>
    </source>
</evidence>
<keyword evidence="4" id="KW-0804">Transcription</keyword>
<dbReference type="OrthoDB" id="5423818at2759"/>
<dbReference type="PROSITE" id="PS50048">
    <property type="entry name" value="ZN2_CY6_FUNGAL_2"/>
    <property type="match status" value="1"/>
</dbReference>
<dbReference type="EMBL" id="QGMI01000104">
    <property type="protein sequence ID" value="TVY47228.1"/>
    <property type="molecule type" value="Genomic_DNA"/>
</dbReference>